<evidence type="ECO:0000313" key="1">
    <source>
        <dbReference type="EMBL" id="MDQ0188822.1"/>
    </source>
</evidence>
<comment type="caution">
    <text evidence="1">The sequence shown here is derived from an EMBL/GenBank/DDBJ whole genome shotgun (WGS) entry which is preliminary data.</text>
</comment>
<gene>
    <name evidence="1" type="ORF">J2S03_000634</name>
</gene>
<dbReference type="Proteomes" id="UP001232973">
    <property type="component" value="Unassembled WGS sequence"/>
</dbReference>
<sequence length="104" mass="11405">MDNHQPGRGTMANVLSPTFVIHLIRIGEIDGASCLNMGNNWTSDFTSYKKHNQGFGSVHGDNNLVRGIRSLLSDPDQVDLLGASDMGTAEEFITRLFQTGDRKP</sequence>
<name>A0ABT9XF51_9BACL</name>
<keyword evidence="2" id="KW-1185">Reference proteome</keyword>
<evidence type="ECO:0000313" key="2">
    <source>
        <dbReference type="Proteomes" id="UP001232973"/>
    </source>
</evidence>
<reference evidence="1 2" key="1">
    <citation type="submission" date="2023-07" db="EMBL/GenBank/DDBJ databases">
        <title>Genomic Encyclopedia of Type Strains, Phase IV (KMG-IV): sequencing the most valuable type-strain genomes for metagenomic binning, comparative biology and taxonomic classification.</title>
        <authorList>
            <person name="Goeker M."/>
        </authorList>
    </citation>
    <scope>NUCLEOTIDE SEQUENCE [LARGE SCALE GENOMIC DNA]</scope>
    <source>
        <strain evidence="1 2">DSM 4006</strain>
    </source>
</reference>
<dbReference type="EMBL" id="JAUSTP010000002">
    <property type="protein sequence ID" value="MDQ0188822.1"/>
    <property type="molecule type" value="Genomic_DNA"/>
</dbReference>
<dbReference type="RefSeq" id="WP_274455205.1">
    <property type="nucleotide sequence ID" value="NZ_CP067097.1"/>
</dbReference>
<protein>
    <submittedName>
        <fullName evidence="1">Uncharacterized protein</fullName>
    </submittedName>
</protein>
<accession>A0ABT9XF51</accession>
<proteinExistence type="predicted"/>
<organism evidence="1 2">
    <name type="scientific">Alicyclobacillus cycloheptanicus</name>
    <dbReference type="NCBI Taxonomy" id="1457"/>
    <lineage>
        <taxon>Bacteria</taxon>
        <taxon>Bacillati</taxon>
        <taxon>Bacillota</taxon>
        <taxon>Bacilli</taxon>
        <taxon>Bacillales</taxon>
        <taxon>Alicyclobacillaceae</taxon>
        <taxon>Alicyclobacillus</taxon>
    </lineage>
</organism>